<dbReference type="GO" id="GO:0006412">
    <property type="term" value="P:translation"/>
    <property type="evidence" value="ECO:0007669"/>
    <property type="project" value="UniProtKB-UniRule"/>
</dbReference>
<evidence type="ECO:0000256" key="4">
    <source>
        <dbReference type="ARBA" id="ARBA00022980"/>
    </source>
</evidence>
<evidence type="ECO:0000256" key="2">
    <source>
        <dbReference type="ARBA" id="ARBA00022730"/>
    </source>
</evidence>
<dbReference type="EMBL" id="MFFF01000016">
    <property type="protein sequence ID" value="OGE99781.1"/>
    <property type="molecule type" value="Genomic_DNA"/>
</dbReference>
<evidence type="ECO:0000256" key="3">
    <source>
        <dbReference type="ARBA" id="ARBA00022884"/>
    </source>
</evidence>
<accession>A0A1F5QC53</accession>
<dbReference type="Proteomes" id="UP000177235">
    <property type="component" value="Unassembled WGS sequence"/>
</dbReference>
<dbReference type="NCBIfam" id="NF004363">
    <property type="entry name" value="PRK05738.2-4"/>
    <property type="match status" value="1"/>
</dbReference>
<dbReference type="PROSITE" id="PS00050">
    <property type="entry name" value="RIBOSOMAL_L23"/>
    <property type="match status" value="1"/>
</dbReference>
<evidence type="ECO:0000256" key="5">
    <source>
        <dbReference type="ARBA" id="ARBA00023274"/>
    </source>
</evidence>
<dbReference type="InterPro" id="IPR012677">
    <property type="entry name" value="Nucleotide-bd_a/b_plait_sf"/>
</dbReference>
<dbReference type="AlphaFoldDB" id="A0A1F5QC53"/>
<dbReference type="InterPro" id="IPR001014">
    <property type="entry name" value="Ribosomal_uL23_CS"/>
</dbReference>
<evidence type="ECO:0000256" key="1">
    <source>
        <dbReference type="ARBA" id="ARBA00006700"/>
    </source>
</evidence>
<dbReference type="GO" id="GO:0003735">
    <property type="term" value="F:structural constituent of ribosome"/>
    <property type="evidence" value="ECO:0007669"/>
    <property type="project" value="InterPro"/>
</dbReference>
<comment type="subunit">
    <text evidence="6">Part of the 50S ribosomal subunit. Contacts protein L29, and trigger factor when it is bound to the ribosome.</text>
</comment>
<keyword evidence="2 6" id="KW-0699">rRNA-binding</keyword>
<gene>
    <name evidence="6" type="primary">rplW</name>
    <name evidence="8" type="ORF">A3J05_02700</name>
</gene>
<comment type="similarity">
    <text evidence="1 6 7">Belongs to the universal ribosomal protein uL23 family.</text>
</comment>
<dbReference type="HAMAP" id="MF_01369_B">
    <property type="entry name" value="Ribosomal_uL23_B"/>
    <property type="match status" value="1"/>
</dbReference>
<proteinExistence type="inferred from homology"/>
<dbReference type="InterPro" id="IPR012678">
    <property type="entry name" value="Ribosomal_uL23/eL15/eS24_sf"/>
</dbReference>
<dbReference type="Pfam" id="PF00276">
    <property type="entry name" value="Ribosomal_L23"/>
    <property type="match status" value="1"/>
</dbReference>
<protein>
    <recommendedName>
        <fullName evidence="6">Large ribosomal subunit protein uL23</fullName>
    </recommendedName>
</protein>
<evidence type="ECO:0000256" key="6">
    <source>
        <dbReference type="HAMAP-Rule" id="MF_01369"/>
    </source>
</evidence>
<name>A0A1F5QC53_9BACT</name>
<dbReference type="SUPFAM" id="SSF54189">
    <property type="entry name" value="Ribosomal proteins S24e, L23 and L15e"/>
    <property type="match status" value="1"/>
</dbReference>
<keyword evidence="4 6" id="KW-0689">Ribosomal protein</keyword>
<dbReference type="GO" id="GO:0019843">
    <property type="term" value="F:rRNA binding"/>
    <property type="evidence" value="ECO:0007669"/>
    <property type="project" value="UniProtKB-UniRule"/>
</dbReference>
<organism evidence="8 9">
    <name type="scientific">Candidatus Doudnabacteria bacterium RIFCSPLOWO2_02_FULL_48_13</name>
    <dbReference type="NCBI Taxonomy" id="1817845"/>
    <lineage>
        <taxon>Bacteria</taxon>
        <taxon>Candidatus Doudnaibacteriota</taxon>
    </lineage>
</organism>
<sequence length="89" mass="9912">MRPQLSEKGMHLANTGRYIFAVTKNANKSEIKKSIQKIYNVHVTDVNIVNIPSKKRRYGKTQGETSALKKAIVTLKRGEKISGIIESVG</sequence>
<dbReference type="GO" id="GO:1990904">
    <property type="term" value="C:ribonucleoprotein complex"/>
    <property type="evidence" value="ECO:0007669"/>
    <property type="project" value="UniProtKB-KW"/>
</dbReference>
<evidence type="ECO:0000313" key="9">
    <source>
        <dbReference type="Proteomes" id="UP000177235"/>
    </source>
</evidence>
<keyword evidence="5 6" id="KW-0687">Ribonucleoprotein</keyword>
<evidence type="ECO:0000313" key="8">
    <source>
        <dbReference type="EMBL" id="OGE99781.1"/>
    </source>
</evidence>
<reference evidence="8 9" key="1">
    <citation type="journal article" date="2016" name="Nat. Commun.">
        <title>Thousands of microbial genomes shed light on interconnected biogeochemical processes in an aquifer system.</title>
        <authorList>
            <person name="Anantharaman K."/>
            <person name="Brown C.T."/>
            <person name="Hug L.A."/>
            <person name="Sharon I."/>
            <person name="Castelle C.J."/>
            <person name="Probst A.J."/>
            <person name="Thomas B.C."/>
            <person name="Singh A."/>
            <person name="Wilkins M.J."/>
            <person name="Karaoz U."/>
            <person name="Brodie E.L."/>
            <person name="Williams K.H."/>
            <person name="Hubbard S.S."/>
            <person name="Banfield J.F."/>
        </authorList>
    </citation>
    <scope>NUCLEOTIDE SEQUENCE [LARGE SCALE GENOMIC DNA]</scope>
</reference>
<keyword evidence="3 6" id="KW-0694">RNA-binding</keyword>
<dbReference type="Gene3D" id="3.30.70.330">
    <property type="match status" value="1"/>
</dbReference>
<dbReference type="GO" id="GO:0005840">
    <property type="term" value="C:ribosome"/>
    <property type="evidence" value="ECO:0007669"/>
    <property type="project" value="UniProtKB-KW"/>
</dbReference>
<evidence type="ECO:0000256" key="7">
    <source>
        <dbReference type="RuleBase" id="RU003934"/>
    </source>
</evidence>
<dbReference type="InterPro" id="IPR013025">
    <property type="entry name" value="Ribosomal_uL23-like"/>
</dbReference>
<comment type="function">
    <text evidence="6">One of the early assembly proteins it binds 23S rRNA. One of the proteins that surrounds the polypeptide exit tunnel on the outside of the ribosome. Forms the main docking site for trigger factor binding to the ribosome.</text>
</comment>
<comment type="caution">
    <text evidence="8">The sequence shown here is derived from an EMBL/GenBank/DDBJ whole genome shotgun (WGS) entry which is preliminary data.</text>
</comment>